<dbReference type="InterPro" id="IPR018247">
    <property type="entry name" value="EF_Hand_1_Ca_BS"/>
</dbReference>
<evidence type="ECO:0000256" key="2">
    <source>
        <dbReference type="ARBA" id="ARBA00011245"/>
    </source>
</evidence>
<evidence type="ECO:0000256" key="14">
    <source>
        <dbReference type="ARBA" id="ARBA00048679"/>
    </source>
</evidence>
<feature type="domain" description="Protein kinase" evidence="18">
    <location>
        <begin position="47"/>
        <end position="304"/>
    </location>
</feature>
<evidence type="ECO:0000313" key="20">
    <source>
        <dbReference type="EMBL" id="CAG9323038.1"/>
    </source>
</evidence>
<feature type="binding site" evidence="15">
    <location>
        <position position="76"/>
    </location>
    <ligand>
        <name>ATP</name>
        <dbReference type="ChEBI" id="CHEBI:30616"/>
    </ligand>
</feature>
<dbReference type="AlphaFoldDB" id="A0AAU9JC09"/>
<proteinExistence type="inferred from homology"/>
<evidence type="ECO:0000256" key="16">
    <source>
        <dbReference type="RuleBase" id="RU000304"/>
    </source>
</evidence>
<name>A0AAU9JC09_9CILI</name>
<dbReference type="Gene3D" id="1.10.510.10">
    <property type="entry name" value="Transferase(Phosphotransferase) domain 1"/>
    <property type="match status" value="1"/>
</dbReference>
<dbReference type="FunFam" id="1.10.510.10:FF:000571">
    <property type="entry name" value="Maternal embryonic leucine zipper kinase"/>
    <property type="match status" value="1"/>
</dbReference>
<dbReference type="InterPro" id="IPR011992">
    <property type="entry name" value="EF-hand-dom_pair"/>
</dbReference>
<evidence type="ECO:0000256" key="9">
    <source>
        <dbReference type="ARBA" id="ARBA00022777"/>
    </source>
</evidence>
<keyword evidence="6" id="KW-0479">Metal-binding</keyword>
<dbReference type="InterPro" id="IPR000719">
    <property type="entry name" value="Prot_kinase_dom"/>
</dbReference>
<dbReference type="SMART" id="SM00054">
    <property type="entry name" value="EFh"/>
    <property type="match status" value="4"/>
</dbReference>
<dbReference type="PROSITE" id="PS00108">
    <property type="entry name" value="PROTEIN_KINASE_ST"/>
    <property type="match status" value="1"/>
</dbReference>
<organism evidence="20 21">
    <name type="scientific">Blepharisma stoltei</name>
    <dbReference type="NCBI Taxonomy" id="1481888"/>
    <lineage>
        <taxon>Eukaryota</taxon>
        <taxon>Sar</taxon>
        <taxon>Alveolata</taxon>
        <taxon>Ciliophora</taxon>
        <taxon>Postciliodesmatophora</taxon>
        <taxon>Heterotrichea</taxon>
        <taxon>Heterotrichida</taxon>
        <taxon>Blepharismidae</taxon>
        <taxon>Blepharisma</taxon>
    </lineage>
</organism>
<evidence type="ECO:0000256" key="3">
    <source>
        <dbReference type="ARBA" id="ARBA00012513"/>
    </source>
</evidence>
<feature type="region of interest" description="Disordered" evidence="17">
    <location>
        <begin position="1"/>
        <end position="25"/>
    </location>
</feature>
<dbReference type="PROSITE" id="PS00018">
    <property type="entry name" value="EF_HAND_1"/>
    <property type="match status" value="3"/>
</dbReference>
<dbReference type="PROSITE" id="PS50222">
    <property type="entry name" value="EF_HAND_2"/>
    <property type="match status" value="3"/>
</dbReference>
<comment type="subunit">
    <text evidence="2">Monomer.</text>
</comment>
<evidence type="ECO:0000256" key="4">
    <source>
        <dbReference type="ARBA" id="ARBA00022527"/>
    </source>
</evidence>
<evidence type="ECO:0000256" key="15">
    <source>
        <dbReference type="PROSITE-ProRule" id="PRU10141"/>
    </source>
</evidence>
<keyword evidence="7" id="KW-0677">Repeat</keyword>
<dbReference type="PROSITE" id="PS50011">
    <property type="entry name" value="PROTEIN_KINASE_DOM"/>
    <property type="match status" value="1"/>
</dbReference>
<keyword evidence="11 15" id="KW-0067">ATP-binding</keyword>
<dbReference type="SMART" id="SM00220">
    <property type="entry name" value="S_TKc"/>
    <property type="match status" value="1"/>
</dbReference>
<feature type="compositionally biased region" description="Polar residues" evidence="17">
    <location>
        <begin position="13"/>
        <end position="24"/>
    </location>
</feature>
<dbReference type="EC" id="2.7.11.1" evidence="3"/>
<dbReference type="GO" id="GO:0004674">
    <property type="term" value="F:protein serine/threonine kinase activity"/>
    <property type="evidence" value="ECO:0007669"/>
    <property type="project" value="UniProtKB-KW"/>
</dbReference>
<dbReference type="InterPro" id="IPR017441">
    <property type="entry name" value="Protein_kinase_ATP_BS"/>
</dbReference>
<feature type="domain" description="EF-hand" evidence="19">
    <location>
        <begin position="458"/>
        <end position="491"/>
    </location>
</feature>
<dbReference type="EMBL" id="CAJZBQ010000033">
    <property type="protein sequence ID" value="CAG9323038.1"/>
    <property type="molecule type" value="Genomic_DNA"/>
</dbReference>
<evidence type="ECO:0000256" key="5">
    <source>
        <dbReference type="ARBA" id="ARBA00022679"/>
    </source>
</evidence>
<keyword evidence="10" id="KW-0106">Calcium</keyword>
<comment type="caution">
    <text evidence="20">The sequence shown here is derived from an EMBL/GenBank/DDBJ whole genome shotgun (WGS) entry which is preliminary data.</text>
</comment>
<evidence type="ECO:0000256" key="12">
    <source>
        <dbReference type="ARBA" id="ARBA00024334"/>
    </source>
</evidence>
<evidence type="ECO:0000256" key="13">
    <source>
        <dbReference type="ARBA" id="ARBA00047899"/>
    </source>
</evidence>
<sequence>MGCCPSSKPKELTINSSAPPTSRSIGDIKIHPGTFVKPHGIPFKQLYMLGNLIGKGSFGEVRRCTHRLSGLLRAVKIYQKEGFGSEIDQEGSMNREMEILKLLDHPNIIRIYDFFEDEENYYLVMEYCEGGELFSKIAKLSRFSEAQAAEIMRQLLSVVAFCHNLRIAHRDLKPENIMIEERGQSFNMKIGDFGTAVKIGEGEELEGIVGTVFYMAPEVLTGKYNEKCDIWSCGVIMYILLTGKPPFPGKTDDEIIERIKIGEYNTDLPIFQEISPEALDLIRKMLVPQPERISASQAISHPWITKHINYETVNKVALDQVIENLKEFSNTLKLRDTIMSFIAAQIVNNRDFKEIRQIFSLIDKDGDGKIGREDLVEQLQTQMTHDMAECEVDKIISQVDADMDGYIQYTEYLKASIDKNILLSRANLYMAFSIFDIDKNGMLSVEELMNWLAGSESQDIETWQELVKEADQNGDGQIDLGEFTDFLLDKI</sequence>
<accession>A0AAU9JC09</accession>
<dbReference type="PROSITE" id="PS00107">
    <property type="entry name" value="PROTEIN_KINASE_ATP"/>
    <property type="match status" value="1"/>
</dbReference>
<evidence type="ECO:0000256" key="10">
    <source>
        <dbReference type="ARBA" id="ARBA00022837"/>
    </source>
</evidence>
<dbReference type="Pfam" id="PF13499">
    <property type="entry name" value="EF-hand_7"/>
    <property type="match status" value="2"/>
</dbReference>
<dbReference type="InterPro" id="IPR008271">
    <property type="entry name" value="Ser/Thr_kinase_AS"/>
</dbReference>
<comment type="cofactor">
    <cofactor evidence="1">
        <name>Mg(2+)</name>
        <dbReference type="ChEBI" id="CHEBI:18420"/>
    </cofactor>
</comment>
<dbReference type="CDD" id="cd05117">
    <property type="entry name" value="STKc_CAMK"/>
    <property type="match status" value="1"/>
</dbReference>
<dbReference type="InterPro" id="IPR002048">
    <property type="entry name" value="EF_hand_dom"/>
</dbReference>
<dbReference type="FunFam" id="3.30.200.20:FF:000315">
    <property type="entry name" value="Calcium-dependent protein kinase 3"/>
    <property type="match status" value="1"/>
</dbReference>
<dbReference type="FunFam" id="1.10.238.10:FF:000003">
    <property type="entry name" value="Calmodulin A"/>
    <property type="match status" value="1"/>
</dbReference>
<evidence type="ECO:0000256" key="1">
    <source>
        <dbReference type="ARBA" id="ARBA00001946"/>
    </source>
</evidence>
<comment type="catalytic activity">
    <reaction evidence="13">
        <text>L-threonyl-[protein] + ATP = O-phospho-L-threonyl-[protein] + ADP + H(+)</text>
        <dbReference type="Rhea" id="RHEA:46608"/>
        <dbReference type="Rhea" id="RHEA-COMP:11060"/>
        <dbReference type="Rhea" id="RHEA-COMP:11605"/>
        <dbReference type="ChEBI" id="CHEBI:15378"/>
        <dbReference type="ChEBI" id="CHEBI:30013"/>
        <dbReference type="ChEBI" id="CHEBI:30616"/>
        <dbReference type="ChEBI" id="CHEBI:61977"/>
        <dbReference type="ChEBI" id="CHEBI:456216"/>
        <dbReference type="EC" id="2.7.11.1"/>
    </reaction>
</comment>
<comment type="catalytic activity">
    <reaction evidence="14">
        <text>L-seryl-[protein] + ATP = O-phospho-L-seryl-[protein] + ADP + H(+)</text>
        <dbReference type="Rhea" id="RHEA:17989"/>
        <dbReference type="Rhea" id="RHEA-COMP:9863"/>
        <dbReference type="Rhea" id="RHEA-COMP:11604"/>
        <dbReference type="ChEBI" id="CHEBI:15378"/>
        <dbReference type="ChEBI" id="CHEBI:29999"/>
        <dbReference type="ChEBI" id="CHEBI:30616"/>
        <dbReference type="ChEBI" id="CHEBI:83421"/>
        <dbReference type="ChEBI" id="CHEBI:456216"/>
        <dbReference type="EC" id="2.7.11.1"/>
    </reaction>
</comment>
<evidence type="ECO:0000256" key="6">
    <source>
        <dbReference type="ARBA" id="ARBA00022723"/>
    </source>
</evidence>
<dbReference type="InterPro" id="IPR011009">
    <property type="entry name" value="Kinase-like_dom_sf"/>
</dbReference>
<comment type="similarity">
    <text evidence="12">Belongs to the protein kinase superfamily. Ser/Thr protein kinase family. CDPK subfamily.</text>
</comment>
<evidence type="ECO:0000256" key="11">
    <source>
        <dbReference type="ARBA" id="ARBA00022840"/>
    </source>
</evidence>
<dbReference type="Gene3D" id="1.10.238.10">
    <property type="entry name" value="EF-hand"/>
    <property type="match status" value="2"/>
</dbReference>
<dbReference type="Pfam" id="PF00069">
    <property type="entry name" value="Pkinase"/>
    <property type="match status" value="1"/>
</dbReference>
<evidence type="ECO:0000259" key="18">
    <source>
        <dbReference type="PROSITE" id="PS50011"/>
    </source>
</evidence>
<evidence type="ECO:0000313" key="21">
    <source>
        <dbReference type="Proteomes" id="UP001162131"/>
    </source>
</evidence>
<keyword evidence="4 16" id="KW-0723">Serine/threonine-protein kinase</keyword>
<keyword evidence="21" id="KW-1185">Reference proteome</keyword>
<dbReference type="SUPFAM" id="SSF56112">
    <property type="entry name" value="Protein kinase-like (PK-like)"/>
    <property type="match status" value="1"/>
</dbReference>
<protein>
    <recommendedName>
        <fullName evidence="3">non-specific serine/threonine protein kinase</fullName>
        <ecNumber evidence="3">2.7.11.1</ecNumber>
    </recommendedName>
</protein>
<evidence type="ECO:0000256" key="7">
    <source>
        <dbReference type="ARBA" id="ARBA00022737"/>
    </source>
</evidence>
<reference evidence="20" key="1">
    <citation type="submission" date="2021-09" db="EMBL/GenBank/DDBJ databases">
        <authorList>
            <consortium name="AG Swart"/>
            <person name="Singh M."/>
            <person name="Singh A."/>
            <person name="Seah K."/>
            <person name="Emmerich C."/>
        </authorList>
    </citation>
    <scope>NUCLEOTIDE SEQUENCE</scope>
    <source>
        <strain evidence="20">ATCC30299</strain>
    </source>
</reference>
<dbReference type="Proteomes" id="UP001162131">
    <property type="component" value="Unassembled WGS sequence"/>
</dbReference>
<evidence type="ECO:0000256" key="17">
    <source>
        <dbReference type="SAM" id="MobiDB-lite"/>
    </source>
</evidence>
<gene>
    <name evidence="20" type="ORF">BSTOLATCC_MIC32943</name>
</gene>
<feature type="domain" description="EF-hand" evidence="19">
    <location>
        <begin position="423"/>
        <end position="457"/>
    </location>
</feature>
<keyword evidence="9" id="KW-0418">Kinase</keyword>
<dbReference type="GO" id="GO:0005509">
    <property type="term" value="F:calcium ion binding"/>
    <property type="evidence" value="ECO:0007669"/>
    <property type="project" value="InterPro"/>
</dbReference>
<keyword evidence="8 15" id="KW-0547">Nucleotide-binding</keyword>
<dbReference type="GO" id="GO:0005524">
    <property type="term" value="F:ATP binding"/>
    <property type="evidence" value="ECO:0007669"/>
    <property type="project" value="UniProtKB-UniRule"/>
</dbReference>
<evidence type="ECO:0000259" key="19">
    <source>
        <dbReference type="PROSITE" id="PS50222"/>
    </source>
</evidence>
<dbReference type="Gene3D" id="3.30.200.20">
    <property type="entry name" value="Phosphorylase Kinase, domain 1"/>
    <property type="match status" value="1"/>
</dbReference>
<dbReference type="CDD" id="cd00051">
    <property type="entry name" value="EFh"/>
    <property type="match status" value="1"/>
</dbReference>
<feature type="domain" description="EF-hand" evidence="19">
    <location>
        <begin position="350"/>
        <end position="385"/>
    </location>
</feature>
<dbReference type="InterPro" id="IPR050205">
    <property type="entry name" value="CDPK_Ser/Thr_kinases"/>
</dbReference>
<dbReference type="PANTHER" id="PTHR24349">
    <property type="entry name" value="SERINE/THREONINE-PROTEIN KINASE"/>
    <property type="match status" value="1"/>
</dbReference>
<keyword evidence="5" id="KW-0808">Transferase</keyword>
<evidence type="ECO:0000256" key="8">
    <source>
        <dbReference type="ARBA" id="ARBA00022741"/>
    </source>
</evidence>
<dbReference type="SUPFAM" id="SSF47473">
    <property type="entry name" value="EF-hand"/>
    <property type="match status" value="1"/>
</dbReference>